<dbReference type="GO" id="GO:0031071">
    <property type="term" value="F:cysteine desulfurase activity"/>
    <property type="evidence" value="ECO:0007669"/>
    <property type="project" value="UniProtKB-EC"/>
</dbReference>
<feature type="domain" description="Aminotransferase class V" evidence="8">
    <location>
        <begin position="2"/>
        <end position="372"/>
    </location>
</feature>
<evidence type="ECO:0000256" key="2">
    <source>
        <dbReference type="ARBA" id="ARBA00010447"/>
    </source>
</evidence>
<gene>
    <name evidence="9" type="primary">csd</name>
    <name evidence="9" type="ORF">MM817_01562</name>
</gene>
<comment type="similarity">
    <text evidence="2">Belongs to the class-V pyridoxal-phosphate-dependent aminotransferase family. Csd subfamily.</text>
</comment>
<protein>
    <recommendedName>
        <fullName evidence="3">cysteine desulfurase</fullName>
        <ecNumber evidence="3">2.8.1.7</ecNumber>
    </recommendedName>
</protein>
<dbReference type="InterPro" id="IPR010969">
    <property type="entry name" value="Cys_dSase-rel_unknwn_funct"/>
</dbReference>
<dbReference type="PIRSF" id="PIRSF005572">
    <property type="entry name" value="NifS"/>
    <property type="match status" value="1"/>
</dbReference>
<dbReference type="InterPro" id="IPR015424">
    <property type="entry name" value="PyrdxlP-dep_Trfase"/>
</dbReference>
<dbReference type="InterPro" id="IPR016454">
    <property type="entry name" value="Cysteine_dSase"/>
</dbReference>
<evidence type="ECO:0000313" key="10">
    <source>
        <dbReference type="Proteomes" id="UP001139263"/>
    </source>
</evidence>
<keyword evidence="10" id="KW-1185">Reference proteome</keyword>
<accession>A0A9X1V9E4</accession>
<sequence length="386" mass="42319">MIYLDNASSSWPKPPQVAYAVASWIEHNGANAGRGSHRMAREAETMIAQTRDQVGKLFGIQNTDQIILLQNITEAINLTLFGLLEPGDHVLSVGLVHNSVRRPLNYLERQGVHVSYVQYERQNWRKKIKDELNSNTKLVVITHASNVTGEVLPLVELSEMISVYRKPNRKPYIFVDSAQTAGLVPIDVRQMGIDILAFTGHKSLYGPQGTGGLYLAPDIVLKPIIVGGGGGNAESPDAPRYSPDRYEPGTRNSPGIAGLSEGIKYVLDCNPEKLLISELQLLDPLIDQLRTMDGVHILGDPACESHVPVVAFTMDGFSSAELGLLLDRKFDIAVRSGLHCAPYAHEQQHTLKMGGAVRVSVGAFTTEQEVEKCIVALKQLHSETKM</sequence>
<evidence type="ECO:0000256" key="5">
    <source>
        <dbReference type="ARBA" id="ARBA00050776"/>
    </source>
</evidence>
<dbReference type="NCBIfam" id="TIGR01977">
    <property type="entry name" value="am_tr_V_EF2568"/>
    <property type="match status" value="1"/>
</dbReference>
<evidence type="ECO:0000256" key="1">
    <source>
        <dbReference type="ARBA" id="ARBA00001933"/>
    </source>
</evidence>
<keyword evidence="9" id="KW-0808">Transferase</keyword>
<evidence type="ECO:0000256" key="7">
    <source>
        <dbReference type="SAM" id="MobiDB-lite"/>
    </source>
</evidence>
<comment type="cofactor">
    <cofactor evidence="1 6">
        <name>pyridoxal 5'-phosphate</name>
        <dbReference type="ChEBI" id="CHEBI:597326"/>
    </cofactor>
</comment>
<dbReference type="InterPro" id="IPR000192">
    <property type="entry name" value="Aminotrans_V_dom"/>
</dbReference>
<dbReference type="Gene3D" id="3.90.1150.10">
    <property type="entry name" value="Aspartate Aminotransferase, domain 1"/>
    <property type="match status" value="1"/>
</dbReference>
<evidence type="ECO:0000256" key="4">
    <source>
        <dbReference type="ARBA" id="ARBA00022898"/>
    </source>
</evidence>
<dbReference type="EC" id="2.8.1.7" evidence="3"/>
<evidence type="ECO:0000313" key="9">
    <source>
        <dbReference type="EMBL" id="MCI0183289.1"/>
    </source>
</evidence>
<dbReference type="RefSeq" id="WP_241713369.1">
    <property type="nucleotide sequence ID" value="NZ_JALBUF010000004.1"/>
</dbReference>
<proteinExistence type="inferred from homology"/>
<dbReference type="Pfam" id="PF00266">
    <property type="entry name" value="Aminotran_5"/>
    <property type="match status" value="1"/>
</dbReference>
<organism evidence="9 10">
    <name type="scientific">Sulfoacidibacillus ferrooxidans</name>
    <dbReference type="NCBI Taxonomy" id="2005001"/>
    <lineage>
        <taxon>Bacteria</taxon>
        <taxon>Bacillati</taxon>
        <taxon>Bacillota</taxon>
        <taxon>Bacilli</taxon>
        <taxon>Bacillales</taxon>
        <taxon>Alicyclobacillaceae</taxon>
        <taxon>Sulfoacidibacillus</taxon>
    </lineage>
</organism>
<evidence type="ECO:0000259" key="8">
    <source>
        <dbReference type="Pfam" id="PF00266"/>
    </source>
</evidence>
<comment type="catalytic activity">
    <reaction evidence="5">
        <text>(sulfur carrier)-H + L-cysteine = (sulfur carrier)-SH + L-alanine</text>
        <dbReference type="Rhea" id="RHEA:43892"/>
        <dbReference type="Rhea" id="RHEA-COMP:14737"/>
        <dbReference type="Rhea" id="RHEA-COMP:14739"/>
        <dbReference type="ChEBI" id="CHEBI:29917"/>
        <dbReference type="ChEBI" id="CHEBI:35235"/>
        <dbReference type="ChEBI" id="CHEBI:57972"/>
        <dbReference type="ChEBI" id="CHEBI:64428"/>
        <dbReference type="EC" id="2.8.1.7"/>
    </reaction>
</comment>
<dbReference type="SUPFAM" id="SSF53383">
    <property type="entry name" value="PLP-dependent transferases"/>
    <property type="match status" value="1"/>
</dbReference>
<reference evidence="9" key="1">
    <citation type="submission" date="2022-03" db="EMBL/GenBank/DDBJ databases">
        <title>Draft Genome Sequence of Firmicute Strain S0AB, a Heterotrophic Iron/Sulfur-Oxidizing Extreme Acidophile.</title>
        <authorList>
            <person name="Vergara E."/>
            <person name="Pakostova E."/>
            <person name="Johnson D.B."/>
            <person name="Holmes D.S."/>
        </authorList>
    </citation>
    <scope>NUCLEOTIDE SEQUENCE</scope>
    <source>
        <strain evidence="9">S0AB</strain>
    </source>
</reference>
<dbReference type="AlphaFoldDB" id="A0A9X1V9E4"/>
<dbReference type="PANTHER" id="PTHR43586">
    <property type="entry name" value="CYSTEINE DESULFURASE"/>
    <property type="match status" value="1"/>
</dbReference>
<dbReference type="PROSITE" id="PS00595">
    <property type="entry name" value="AA_TRANSFER_CLASS_5"/>
    <property type="match status" value="1"/>
</dbReference>
<feature type="region of interest" description="Disordered" evidence="7">
    <location>
        <begin position="231"/>
        <end position="253"/>
    </location>
</feature>
<evidence type="ECO:0000256" key="6">
    <source>
        <dbReference type="RuleBase" id="RU004504"/>
    </source>
</evidence>
<name>A0A9X1V9E4_9BACL</name>
<dbReference type="EMBL" id="JALBUF010000004">
    <property type="protein sequence ID" value="MCI0183289.1"/>
    <property type="molecule type" value="Genomic_DNA"/>
</dbReference>
<dbReference type="InterPro" id="IPR015422">
    <property type="entry name" value="PyrdxlP-dep_Trfase_small"/>
</dbReference>
<dbReference type="Gene3D" id="3.40.640.10">
    <property type="entry name" value="Type I PLP-dependent aspartate aminotransferase-like (Major domain)"/>
    <property type="match status" value="1"/>
</dbReference>
<dbReference type="PANTHER" id="PTHR43586:SF4">
    <property type="entry name" value="ISOPENICILLIN N EPIMERASE"/>
    <property type="match status" value="1"/>
</dbReference>
<dbReference type="InterPro" id="IPR020578">
    <property type="entry name" value="Aminotrans_V_PyrdxlP_BS"/>
</dbReference>
<keyword evidence="4" id="KW-0663">Pyridoxal phosphate</keyword>
<dbReference type="Proteomes" id="UP001139263">
    <property type="component" value="Unassembled WGS sequence"/>
</dbReference>
<dbReference type="InterPro" id="IPR015421">
    <property type="entry name" value="PyrdxlP-dep_Trfase_major"/>
</dbReference>
<comment type="caution">
    <text evidence="9">The sequence shown here is derived from an EMBL/GenBank/DDBJ whole genome shotgun (WGS) entry which is preliminary data.</text>
</comment>
<evidence type="ECO:0000256" key="3">
    <source>
        <dbReference type="ARBA" id="ARBA00012239"/>
    </source>
</evidence>